<dbReference type="InterPro" id="IPR047057">
    <property type="entry name" value="MerR_fam"/>
</dbReference>
<dbReference type="Pfam" id="PF00376">
    <property type="entry name" value="MerR"/>
    <property type="match status" value="1"/>
</dbReference>
<dbReference type="InterPro" id="IPR000551">
    <property type="entry name" value="MerR-type_HTH_dom"/>
</dbReference>
<keyword evidence="2" id="KW-0963">Cytoplasm</keyword>
<dbReference type="NCBIfam" id="TIGR02044">
    <property type="entry name" value="CueR"/>
    <property type="match status" value="1"/>
</dbReference>
<gene>
    <name evidence="7" type="primary">cueR</name>
    <name evidence="7" type="ORF">ACFQPC_12990</name>
</gene>
<dbReference type="PRINTS" id="PR00040">
    <property type="entry name" value="HTHMERR"/>
</dbReference>
<accession>A0ABW2ID06</accession>
<evidence type="ECO:0000256" key="2">
    <source>
        <dbReference type="ARBA" id="ARBA00022490"/>
    </source>
</evidence>
<protein>
    <submittedName>
        <fullName evidence="7">Cu(I)-responsive transcriptional regulator</fullName>
    </submittedName>
</protein>
<dbReference type="EMBL" id="JBHTBU010000002">
    <property type="protein sequence ID" value="MFC7288959.1"/>
    <property type="molecule type" value="Genomic_DNA"/>
</dbReference>
<comment type="subcellular location">
    <subcellularLocation>
        <location evidence="1">Cytoplasm</location>
    </subcellularLocation>
</comment>
<dbReference type="PROSITE" id="PS50937">
    <property type="entry name" value="HTH_MERR_2"/>
    <property type="match status" value="1"/>
</dbReference>
<comment type="caution">
    <text evidence="7">The sequence shown here is derived from an EMBL/GenBank/DDBJ whole genome shotgun (WGS) entry which is preliminary data.</text>
</comment>
<dbReference type="InterPro" id="IPR009061">
    <property type="entry name" value="DNA-bd_dom_put_sf"/>
</dbReference>
<keyword evidence="8" id="KW-1185">Reference proteome</keyword>
<dbReference type="PANTHER" id="PTHR30204">
    <property type="entry name" value="REDOX-CYCLING DRUG-SENSING TRANSCRIPTIONAL ACTIVATOR SOXR"/>
    <property type="match status" value="1"/>
</dbReference>
<organism evidence="7 8">
    <name type="scientific">Herminiimonas glaciei</name>
    <dbReference type="NCBI Taxonomy" id="523788"/>
    <lineage>
        <taxon>Bacteria</taxon>
        <taxon>Pseudomonadati</taxon>
        <taxon>Pseudomonadota</taxon>
        <taxon>Betaproteobacteria</taxon>
        <taxon>Burkholderiales</taxon>
        <taxon>Oxalobacteraceae</taxon>
        <taxon>Herminiimonas</taxon>
    </lineage>
</organism>
<evidence type="ECO:0000256" key="3">
    <source>
        <dbReference type="ARBA" id="ARBA00023015"/>
    </source>
</evidence>
<feature type="domain" description="HTH merR-type" evidence="6">
    <location>
        <begin position="1"/>
        <end position="69"/>
    </location>
</feature>
<sequence length="140" mass="15401">MNIGEAAHASGITAKMIRHYESIALIKPSARSDAGYRTYNENDLHTLRFIKRARKLGFALDQIRDLLSLWNDAHRASADVKAIALAHVADLNKRVAELTEMRDTLQHLAQTCNGDARADCPILQGLAQADGNDAHDCCAH</sequence>
<dbReference type="Gene3D" id="1.10.1660.10">
    <property type="match status" value="1"/>
</dbReference>
<evidence type="ECO:0000256" key="4">
    <source>
        <dbReference type="ARBA" id="ARBA00023125"/>
    </source>
</evidence>
<dbReference type="PANTHER" id="PTHR30204:SF94">
    <property type="entry name" value="HEAVY METAL-DEPENDENT TRANSCRIPTIONAL REGULATOR HI_0293-RELATED"/>
    <property type="match status" value="1"/>
</dbReference>
<reference evidence="8" key="1">
    <citation type="journal article" date="2019" name="Int. J. Syst. Evol. Microbiol.">
        <title>The Global Catalogue of Microorganisms (GCM) 10K type strain sequencing project: providing services to taxonomists for standard genome sequencing and annotation.</title>
        <authorList>
            <consortium name="The Broad Institute Genomics Platform"/>
            <consortium name="The Broad Institute Genome Sequencing Center for Infectious Disease"/>
            <person name="Wu L."/>
            <person name="Ma J."/>
        </authorList>
    </citation>
    <scope>NUCLEOTIDE SEQUENCE [LARGE SCALE GENOMIC DNA]</scope>
    <source>
        <strain evidence="8">KACC 12508</strain>
    </source>
</reference>
<dbReference type="CDD" id="cd01108">
    <property type="entry name" value="HTH_CueR"/>
    <property type="match status" value="1"/>
</dbReference>
<dbReference type="RefSeq" id="WP_382272348.1">
    <property type="nucleotide sequence ID" value="NZ_JBHTBU010000002.1"/>
</dbReference>
<dbReference type="InterPro" id="IPR011789">
    <property type="entry name" value="CueR"/>
</dbReference>
<dbReference type="Proteomes" id="UP001596542">
    <property type="component" value="Unassembled WGS sequence"/>
</dbReference>
<evidence type="ECO:0000313" key="7">
    <source>
        <dbReference type="EMBL" id="MFC7288959.1"/>
    </source>
</evidence>
<evidence type="ECO:0000256" key="5">
    <source>
        <dbReference type="ARBA" id="ARBA00023163"/>
    </source>
</evidence>
<proteinExistence type="predicted"/>
<keyword evidence="3" id="KW-0805">Transcription regulation</keyword>
<dbReference type="SUPFAM" id="SSF46955">
    <property type="entry name" value="Putative DNA-binding domain"/>
    <property type="match status" value="1"/>
</dbReference>
<dbReference type="InterPro" id="IPR015358">
    <property type="entry name" value="Tscrpt_reg_MerR_DNA-bd"/>
</dbReference>
<evidence type="ECO:0000256" key="1">
    <source>
        <dbReference type="ARBA" id="ARBA00004496"/>
    </source>
</evidence>
<evidence type="ECO:0000259" key="6">
    <source>
        <dbReference type="PROSITE" id="PS50937"/>
    </source>
</evidence>
<evidence type="ECO:0000313" key="8">
    <source>
        <dbReference type="Proteomes" id="UP001596542"/>
    </source>
</evidence>
<dbReference type="SMART" id="SM00422">
    <property type="entry name" value="HTH_MERR"/>
    <property type="match status" value="1"/>
</dbReference>
<keyword evidence="5" id="KW-0804">Transcription</keyword>
<name>A0ABW2ID06_9BURK</name>
<dbReference type="Pfam" id="PF09278">
    <property type="entry name" value="MerR-DNA-bind"/>
    <property type="match status" value="1"/>
</dbReference>
<keyword evidence="4" id="KW-0238">DNA-binding</keyword>